<comment type="caution">
    <text evidence="1">The sequence shown here is derived from an EMBL/GenBank/DDBJ whole genome shotgun (WGS) entry which is preliminary data.</text>
</comment>
<gene>
    <name evidence="1" type="ORF">O6H91_03G053200</name>
</gene>
<reference evidence="2" key="1">
    <citation type="journal article" date="2024" name="Proc. Natl. Acad. Sci. U.S.A.">
        <title>Extraordinary preservation of gene collinearity over three hundred million years revealed in homosporous lycophytes.</title>
        <authorList>
            <person name="Li C."/>
            <person name="Wickell D."/>
            <person name="Kuo L.Y."/>
            <person name="Chen X."/>
            <person name="Nie B."/>
            <person name="Liao X."/>
            <person name="Peng D."/>
            <person name="Ji J."/>
            <person name="Jenkins J."/>
            <person name="Williams M."/>
            <person name="Shu S."/>
            <person name="Plott C."/>
            <person name="Barry K."/>
            <person name="Rajasekar S."/>
            <person name="Grimwood J."/>
            <person name="Han X."/>
            <person name="Sun S."/>
            <person name="Hou Z."/>
            <person name="He W."/>
            <person name="Dai G."/>
            <person name="Sun C."/>
            <person name="Schmutz J."/>
            <person name="Leebens-Mack J.H."/>
            <person name="Li F.W."/>
            <person name="Wang L."/>
        </authorList>
    </citation>
    <scope>NUCLEOTIDE SEQUENCE [LARGE SCALE GENOMIC DNA]</scope>
    <source>
        <strain evidence="2">cv. PW_Plant_1</strain>
    </source>
</reference>
<dbReference type="Proteomes" id="UP001162992">
    <property type="component" value="Chromosome 3"/>
</dbReference>
<sequence length="268" mass="29740">MASMEDPLTDLPPPSRFDPQDLFAFSPSSTEHLPAPFLVWTPYAHRHLQQNGKIASHILLLGLCGIGRHLLHHLPNKTLLGSLILPGVSLANNHIGLSLQDRACYLYFVEGEPSVVLAIVQYEVPAERSFSWVKALFQAIESERVVVTAGLQTHHFRGRLSPDDPVLFQLTTDAQRSEDKENQPIAPYFPSGSLVDGLAAALLTHCQLRGIKGRLLILWPDAESSFLPLLANIFSAIVKEQGGQMLEFRHGINSFVGKRPIRDTELYL</sequence>
<evidence type="ECO:0000313" key="1">
    <source>
        <dbReference type="EMBL" id="KAJ7562051.1"/>
    </source>
</evidence>
<keyword evidence="2" id="KW-1185">Reference proteome</keyword>
<evidence type="ECO:0000313" key="2">
    <source>
        <dbReference type="Proteomes" id="UP001162992"/>
    </source>
</evidence>
<dbReference type="EMBL" id="CM055094">
    <property type="protein sequence ID" value="KAJ7562051.1"/>
    <property type="molecule type" value="Genomic_DNA"/>
</dbReference>
<accession>A0ACC2E6B2</accession>
<organism evidence="1 2">
    <name type="scientific">Diphasiastrum complanatum</name>
    <name type="common">Issler's clubmoss</name>
    <name type="synonym">Lycopodium complanatum</name>
    <dbReference type="NCBI Taxonomy" id="34168"/>
    <lineage>
        <taxon>Eukaryota</taxon>
        <taxon>Viridiplantae</taxon>
        <taxon>Streptophyta</taxon>
        <taxon>Embryophyta</taxon>
        <taxon>Tracheophyta</taxon>
        <taxon>Lycopodiopsida</taxon>
        <taxon>Lycopodiales</taxon>
        <taxon>Lycopodiaceae</taxon>
        <taxon>Lycopodioideae</taxon>
        <taxon>Diphasiastrum</taxon>
    </lineage>
</organism>
<protein>
    <submittedName>
        <fullName evidence="1">Uncharacterized protein</fullName>
    </submittedName>
</protein>
<name>A0ACC2E6B2_DIPCM</name>
<proteinExistence type="predicted"/>